<evidence type="ECO:0000313" key="3">
    <source>
        <dbReference type="EMBL" id="CAJ1510292.1"/>
    </source>
</evidence>
<organism evidence="3 4">
    <name type="scientific">[Mycobacterium] burgundiense</name>
    <dbReference type="NCBI Taxonomy" id="3064286"/>
    <lineage>
        <taxon>Bacteria</taxon>
        <taxon>Bacillati</taxon>
        <taxon>Actinomycetota</taxon>
        <taxon>Actinomycetes</taxon>
        <taxon>Mycobacteriales</taxon>
        <taxon>Mycobacteriaceae</taxon>
        <taxon>Mycolicibacterium</taxon>
    </lineage>
</organism>
<reference evidence="3 4" key="1">
    <citation type="submission" date="2023-08" db="EMBL/GenBank/DDBJ databases">
        <authorList>
            <person name="Folkvardsen B D."/>
            <person name="Norman A."/>
        </authorList>
    </citation>
    <scope>NUCLEOTIDE SEQUENCE [LARGE SCALE GENOMIC DNA]</scope>
    <source>
        <strain evidence="3 4">Mu0053</strain>
    </source>
</reference>
<evidence type="ECO:0000313" key="4">
    <source>
        <dbReference type="Proteomes" id="UP001190465"/>
    </source>
</evidence>
<dbReference type="Pfam" id="PF16525">
    <property type="entry name" value="MHB"/>
    <property type="match status" value="1"/>
</dbReference>
<accession>A0ABM9M531</accession>
<dbReference type="Proteomes" id="UP001190465">
    <property type="component" value="Chromosome"/>
</dbReference>
<dbReference type="InterPro" id="IPR038378">
    <property type="entry name" value="MHB_sf"/>
</dbReference>
<dbReference type="Gene3D" id="1.20.20.20">
    <property type="entry name" value="Haemophore, haem-binding domain"/>
    <property type="match status" value="1"/>
</dbReference>
<dbReference type="RefSeq" id="WP_308479821.1">
    <property type="nucleotide sequence ID" value="NZ_OY726397.1"/>
</dbReference>
<sequence length="131" mass="13455">MNSTSETLRRSRRATLAGCVVGGIALAGLAAPVASAAPCSVSEAAGTISSVSGAASQYLAAHPGADRVLSDARTQPREEARTTVRNYFTANPGEYMDLKNITAPLVDLRNRCGSAGVPGDLVDAFNEFQAG</sequence>
<feature type="chain" id="PRO_5047394508" evidence="1">
    <location>
        <begin position="37"/>
        <end position="131"/>
    </location>
</feature>
<keyword evidence="1" id="KW-0732">Signal</keyword>
<feature type="domain" description="Haemophore haem-binding" evidence="2">
    <location>
        <begin position="38"/>
        <end position="113"/>
    </location>
</feature>
<name>A0ABM9M531_9MYCO</name>
<protein>
    <submittedName>
        <fullName evidence="3">Hemophore-related protein</fullName>
    </submittedName>
</protein>
<gene>
    <name evidence="3" type="ORF">MU0053_004538</name>
</gene>
<dbReference type="EMBL" id="OY726397">
    <property type="protein sequence ID" value="CAJ1510292.1"/>
    <property type="molecule type" value="Genomic_DNA"/>
</dbReference>
<proteinExistence type="predicted"/>
<dbReference type="NCBIfam" id="TIGR04529">
    <property type="entry name" value="MTB_hemophore"/>
    <property type="match status" value="1"/>
</dbReference>
<evidence type="ECO:0000256" key="1">
    <source>
        <dbReference type="SAM" id="SignalP"/>
    </source>
</evidence>
<feature type="signal peptide" evidence="1">
    <location>
        <begin position="1"/>
        <end position="36"/>
    </location>
</feature>
<dbReference type="InterPro" id="IPR006311">
    <property type="entry name" value="TAT_signal"/>
</dbReference>
<keyword evidence="4" id="KW-1185">Reference proteome</keyword>
<dbReference type="InterPro" id="IPR032407">
    <property type="entry name" value="MHB"/>
</dbReference>
<dbReference type="PROSITE" id="PS51318">
    <property type="entry name" value="TAT"/>
    <property type="match status" value="1"/>
</dbReference>
<evidence type="ECO:0000259" key="2">
    <source>
        <dbReference type="Pfam" id="PF16525"/>
    </source>
</evidence>